<keyword evidence="2" id="KW-0812">Transmembrane</keyword>
<dbReference type="Pfam" id="PF02254">
    <property type="entry name" value="TrkA_N"/>
    <property type="match status" value="1"/>
</dbReference>
<dbReference type="InterPro" id="IPR050721">
    <property type="entry name" value="Trk_Ktr_HKT_K-transport"/>
</dbReference>
<dbReference type="SUPFAM" id="SSF51735">
    <property type="entry name" value="NAD(P)-binding Rossmann-fold domains"/>
    <property type="match status" value="1"/>
</dbReference>
<dbReference type="PANTHER" id="PTHR43833:SF9">
    <property type="entry name" value="POTASSIUM CHANNEL PROTEIN YUGO-RELATED"/>
    <property type="match status" value="1"/>
</dbReference>
<evidence type="ECO:0000259" key="3">
    <source>
        <dbReference type="PROSITE" id="PS51201"/>
    </source>
</evidence>
<dbReference type="Proteomes" id="UP000186132">
    <property type="component" value="Unassembled WGS sequence"/>
</dbReference>
<dbReference type="GO" id="GO:0005886">
    <property type="term" value="C:plasma membrane"/>
    <property type="evidence" value="ECO:0007669"/>
    <property type="project" value="UniProtKB-SubCell"/>
</dbReference>
<dbReference type="PROSITE" id="PS51201">
    <property type="entry name" value="RCK_N"/>
    <property type="match status" value="1"/>
</dbReference>
<dbReference type="OrthoDB" id="9799090at2"/>
<dbReference type="Gene3D" id="3.40.50.720">
    <property type="entry name" value="NAD(P)-binding Rossmann-like Domain"/>
    <property type="match status" value="1"/>
</dbReference>
<protein>
    <submittedName>
        <fullName evidence="4">Voltage-gated potassium channel</fullName>
    </submittedName>
</protein>
<dbReference type="InterPro" id="IPR013099">
    <property type="entry name" value="K_chnl_dom"/>
</dbReference>
<evidence type="ECO:0000256" key="2">
    <source>
        <dbReference type="SAM" id="Phobius"/>
    </source>
</evidence>
<keyword evidence="5" id="KW-1185">Reference proteome</keyword>
<feature type="transmembrane region" description="Helical" evidence="2">
    <location>
        <begin position="86"/>
        <end position="111"/>
    </location>
</feature>
<organism evidence="4 5">
    <name type="scientific">Jatrophihabitans endophyticus</name>
    <dbReference type="NCBI Taxonomy" id="1206085"/>
    <lineage>
        <taxon>Bacteria</taxon>
        <taxon>Bacillati</taxon>
        <taxon>Actinomycetota</taxon>
        <taxon>Actinomycetes</taxon>
        <taxon>Jatrophihabitantales</taxon>
        <taxon>Jatrophihabitantaceae</taxon>
        <taxon>Jatrophihabitans</taxon>
    </lineage>
</organism>
<dbReference type="Gene3D" id="1.10.287.70">
    <property type="match status" value="1"/>
</dbReference>
<dbReference type="Pfam" id="PF07885">
    <property type="entry name" value="Ion_trans_2"/>
    <property type="match status" value="1"/>
</dbReference>
<gene>
    <name evidence="4" type="ORF">SAMN05443575_2220</name>
</gene>
<evidence type="ECO:0000313" key="4">
    <source>
        <dbReference type="EMBL" id="SHG54643.1"/>
    </source>
</evidence>
<keyword evidence="4" id="KW-0813">Transport</keyword>
<reference evidence="4 5" key="1">
    <citation type="submission" date="2016-11" db="EMBL/GenBank/DDBJ databases">
        <authorList>
            <person name="Jaros S."/>
            <person name="Januszkiewicz K."/>
            <person name="Wedrychowicz H."/>
        </authorList>
    </citation>
    <scope>NUCLEOTIDE SEQUENCE [LARGE SCALE GENOMIC DNA]</scope>
    <source>
        <strain evidence="4 5">DSM 45627</strain>
    </source>
</reference>
<comment type="subcellular location">
    <subcellularLocation>
        <location evidence="1">Cell membrane</location>
        <topology evidence="1">Multi-pass membrane protein</topology>
    </subcellularLocation>
</comment>
<dbReference type="AlphaFoldDB" id="A0A1M5KR52"/>
<keyword evidence="2" id="KW-1133">Transmembrane helix</keyword>
<dbReference type="InterPro" id="IPR036291">
    <property type="entry name" value="NAD(P)-bd_dom_sf"/>
</dbReference>
<keyword evidence="2" id="KW-0472">Membrane</keyword>
<feature type="transmembrane region" description="Helical" evidence="2">
    <location>
        <begin position="23"/>
        <end position="43"/>
    </location>
</feature>
<dbReference type="SUPFAM" id="SSF81324">
    <property type="entry name" value="Voltage-gated potassium channels"/>
    <property type="match status" value="1"/>
</dbReference>
<keyword evidence="4" id="KW-0407">Ion channel</keyword>
<dbReference type="STRING" id="1206085.SAMN05443575_2220"/>
<feature type="domain" description="RCK N-terminal" evidence="3">
    <location>
        <begin position="129"/>
        <end position="249"/>
    </location>
</feature>
<dbReference type="PANTHER" id="PTHR43833">
    <property type="entry name" value="POTASSIUM CHANNEL PROTEIN 2-RELATED-RELATED"/>
    <property type="match status" value="1"/>
</dbReference>
<evidence type="ECO:0000313" key="5">
    <source>
        <dbReference type="Proteomes" id="UP000186132"/>
    </source>
</evidence>
<name>A0A1M5KR52_9ACTN</name>
<proteinExistence type="predicted"/>
<dbReference type="InterPro" id="IPR003148">
    <property type="entry name" value="RCK_N"/>
</dbReference>
<accession>A0A1M5KR52</accession>
<dbReference type="GO" id="GO:0034220">
    <property type="term" value="P:monoatomic ion transmembrane transport"/>
    <property type="evidence" value="ECO:0007669"/>
    <property type="project" value="UniProtKB-KW"/>
</dbReference>
<dbReference type="GO" id="GO:0006813">
    <property type="term" value="P:potassium ion transport"/>
    <property type="evidence" value="ECO:0007669"/>
    <property type="project" value="InterPro"/>
</dbReference>
<keyword evidence="4" id="KW-0406">Ion transport</keyword>
<sequence>MAAPDPRVRLPDRTKVRSPIAKISIRFGIALGIVLVNWAMVVVERGGYRDSFDKDVSVFDALYYTTVTLSTTGYGDITPVTTSARVINAIVVTPLRLVFVVLLVGTTINALTSQSRQEFRHARWRKRVHDHTVVLGYGTKGRNAVRAMVLKGADPRQIVVVDARSAAVGAATEAGHVAVQGNATDEATLRRALVDRAAAVIVALDRDDSAILTTLTIRRLTDSADVVAAAREAQNAELLKQGGANSVIVSSETTGRLLGLAPTSPESVAVVEDLLAFGVGLDIAERPVRPDEIGRHALELDVPVLAVLRDGAVLPYDHADSASLRAGDRLVHAVAVTDG</sequence>
<dbReference type="EMBL" id="FQVU01000003">
    <property type="protein sequence ID" value="SHG54643.1"/>
    <property type="molecule type" value="Genomic_DNA"/>
</dbReference>
<dbReference type="RefSeq" id="WP_073390085.1">
    <property type="nucleotide sequence ID" value="NZ_FQVU01000003.1"/>
</dbReference>
<evidence type="ECO:0000256" key="1">
    <source>
        <dbReference type="ARBA" id="ARBA00004651"/>
    </source>
</evidence>